<name>A0A514BUW0_9GAMM</name>
<dbReference type="InterPro" id="IPR036680">
    <property type="entry name" value="SPOR-like_sf"/>
</dbReference>
<dbReference type="NCBIfam" id="TIGR00413">
    <property type="entry name" value="rlpA"/>
    <property type="match status" value="1"/>
</dbReference>
<evidence type="ECO:0000256" key="6">
    <source>
        <dbReference type="SAM" id="MobiDB-lite"/>
    </source>
</evidence>
<keyword evidence="4" id="KW-0472">Membrane</keyword>
<dbReference type="PROSITE" id="PS51257">
    <property type="entry name" value="PROKAR_LIPOPROTEIN"/>
    <property type="match status" value="1"/>
</dbReference>
<gene>
    <name evidence="4" type="primary">rlpA</name>
    <name evidence="9" type="ORF">FKV23_14655</name>
</gene>
<dbReference type="GO" id="GO:0008932">
    <property type="term" value="F:lytic endotransglycosylase activity"/>
    <property type="evidence" value="ECO:0007669"/>
    <property type="project" value="UniProtKB-UniRule"/>
</dbReference>
<keyword evidence="4" id="KW-1003">Cell membrane</keyword>
<evidence type="ECO:0000313" key="10">
    <source>
        <dbReference type="Proteomes" id="UP000317199"/>
    </source>
</evidence>
<sequence>MRKALAAAVVLGLTACAGAPKKSGPDAAGAKPAASSSRPATGRKVSPYAPAQEDPSTRGNYTAGGLYKPGVLDSTPDYVPDVDAIPEPEVVDEPRSAIGNRPSYTVLGKTYRVMDDHRGFVETGTASYYGQKFHGRRTSNMEVYDMFAFTAAHKSLPLPSFARVTNLDNGKSVVVRVNDRGPFHDGRVVDLSYAAAVKLDIVQKGTGRVEVRALTPGEDGPLLAHNRREKRGARGRARTDADAVPVVPSAMDRLVSSIPADTPADIPARTGPVASATPPATAETPVEHRFDMRQDGRSMTADEFDAWMKARQIRIATGRPATPPTRSAAAVGTVHEPVVREPAASQPAASQPAVNQPAVAPAPDQVILQIASFAARANADRALTMLRDAGIEQVRLLDAEANGRPVWRLHVGPLAEAAAPGLAARLVDLGFGPPHRVRD</sequence>
<keyword evidence="10" id="KW-1185">Reference proteome</keyword>
<keyword evidence="3 4" id="KW-0961">Cell wall biogenesis/degradation</keyword>
<dbReference type="PANTHER" id="PTHR34183">
    <property type="entry name" value="ENDOLYTIC PEPTIDOGLYCAN TRANSGLYCOSYLASE RLPA"/>
    <property type="match status" value="1"/>
</dbReference>
<dbReference type="InterPro" id="IPR009009">
    <property type="entry name" value="RlpA-like_DPBB"/>
</dbReference>
<keyword evidence="1 7" id="KW-0732">Signal</keyword>
<dbReference type="GO" id="GO:0042834">
    <property type="term" value="F:peptidoglycan binding"/>
    <property type="evidence" value="ECO:0007669"/>
    <property type="project" value="InterPro"/>
</dbReference>
<feature type="chain" id="PRO_5022277450" description="Endolytic peptidoglycan transglycosylase RlpA" evidence="7">
    <location>
        <begin position="20"/>
        <end position="439"/>
    </location>
</feature>
<dbReference type="FunFam" id="2.40.40.10:FF:000003">
    <property type="entry name" value="Endolytic peptidoglycan transglycosylase RlpA"/>
    <property type="match status" value="1"/>
</dbReference>
<dbReference type="GO" id="GO:0071555">
    <property type="term" value="P:cell wall organization"/>
    <property type="evidence" value="ECO:0007669"/>
    <property type="project" value="UniProtKB-KW"/>
</dbReference>
<evidence type="ECO:0000313" key="9">
    <source>
        <dbReference type="EMBL" id="QDH71191.1"/>
    </source>
</evidence>
<evidence type="ECO:0000256" key="1">
    <source>
        <dbReference type="ARBA" id="ARBA00022729"/>
    </source>
</evidence>
<dbReference type="CDD" id="cd22268">
    <property type="entry name" value="DPBB_RlpA-like"/>
    <property type="match status" value="1"/>
</dbReference>
<dbReference type="PANTHER" id="PTHR34183:SF1">
    <property type="entry name" value="ENDOLYTIC PEPTIDOGLYCAN TRANSGLYCOSYLASE RLPA"/>
    <property type="match status" value="1"/>
</dbReference>
<reference evidence="9 10" key="1">
    <citation type="submission" date="2019-06" db="EMBL/GenBank/DDBJ databases">
        <title>Lysobacter alkalisoli sp. nov. isolated from saline-alkali soil.</title>
        <authorList>
            <person name="Sun J.-Q."/>
            <person name="Xu L."/>
        </authorList>
    </citation>
    <scope>NUCLEOTIDE SEQUENCE [LARGE SCALE GENOMIC DNA]</scope>
    <source>
        <strain evidence="9 10">SJ-36</strain>
    </source>
</reference>
<keyword evidence="4" id="KW-0564">Palmitate</keyword>
<feature type="compositionally biased region" description="Low complexity" evidence="6">
    <location>
        <begin position="270"/>
        <end position="284"/>
    </location>
</feature>
<feature type="domain" description="SPOR" evidence="8">
    <location>
        <begin position="360"/>
        <end position="439"/>
    </location>
</feature>
<dbReference type="InterPro" id="IPR034718">
    <property type="entry name" value="RlpA"/>
</dbReference>
<dbReference type="PROSITE" id="PS51724">
    <property type="entry name" value="SPOR"/>
    <property type="match status" value="1"/>
</dbReference>
<dbReference type="InterPro" id="IPR007730">
    <property type="entry name" value="SPOR-like_dom"/>
</dbReference>
<dbReference type="Gene3D" id="2.40.40.10">
    <property type="entry name" value="RlpA-like domain"/>
    <property type="match status" value="1"/>
</dbReference>
<dbReference type="GO" id="GO:0009279">
    <property type="term" value="C:cell outer membrane"/>
    <property type="evidence" value="ECO:0007669"/>
    <property type="project" value="TreeGrafter"/>
</dbReference>
<dbReference type="RefSeq" id="WP_141624523.1">
    <property type="nucleotide sequence ID" value="NZ_CP041242.1"/>
</dbReference>
<dbReference type="EMBL" id="CP041242">
    <property type="protein sequence ID" value="QDH71191.1"/>
    <property type="molecule type" value="Genomic_DNA"/>
</dbReference>
<evidence type="ECO:0000256" key="2">
    <source>
        <dbReference type="ARBA" id="ARBA00023239"/>
    </source>
</evidence>
<dbReference type="SUPFAM" id="SSF110997">
    <property type="entry name" value="Sporulation related repeat"/>
    <property type="match status" value="1"/>
</dbReference>
<feature type="signal peptide" evidence="7">
    <location>
        <begin position="1"/>
        <end position="19"/>
    </location>
</feature>
<dbReference type="EC" id="4.2.2.-" evidence="4"/>
<dbReference type="Proteomes" id="UP000317199">
    <property type="component" value="Chromosome"/>
</dbReference>
<dbReference type="OrthoDB" id="9779128at2"/>
<dbReference type="Pfam" id="PF03330">
    <property type="entry name" value="DPBB_1"/>
    <property type="match status" value="1"/>
</dbReference>
<evidence type="ECO:0000256" key="7">
    <source>
        <dbReference type="SAM" id="SignalP"/>
    </source>
</evidence>
<accession>A0A514BUW0</accession>
<protein>
    <recommendedName>
        <fullName evidence="4">Endolytic peptidoglycan transglycosylase RlpA</fullName>
        <ecNumber evidence="4">4.2.2.-</ecNumber>
    </recommendedName>
</protein>
<evidence type="ECO:0000259" key="8">
    <source>
        <dbReference type="PROSITE" id="PS51724"/>
    </source>
</evidence>
<dbReference type="AlphaFoldDB" id="A0A514BUW0"/>
<comment type="subcellular location">
    <subcellularLocation>
        <location evidence="4">Cell membrane</location>
        <topology evidence="4">Lipid-anchor</topology>
    </subcellularLocation>
</comment>
<dbReference type="InterPro" id="IPR036908">
    <property type="entry name" value="RlpA-like_sf"/>
</dbReference>
<evidence type="ECO:0000256" key="3">
    <source>
        <dbReference type="ARBA" id="ARBA00023316"/>
    </source>
</evidence>
<dbReference type="Gene3D" id="3.30.70.1070">
    <property type="entry name" value="Sporulation related repeat"/>
    <property type="match status" value="1"/>
</dbReference>
<dbReference type="HAMAP" id="MF_02071">
    <property type="entry name" value="RlpA"/>
    <property type="match status" value="1"/>
</dbReference>
<feature type="region of interest" description="Disordered" evidence="6">
    <location>
        <begin position="261"/>
        <end position="284"/>
    </location>
</feature>
<dbReference type="Pfam" id="PF05036">
    <property type="entry name" value="SPOR"/>
    <property type="match status" value="1"/>
</dbReference>
<feature type="region of interest" description="Disordered" evidence="6">
    <location>
        <begin position="19"/>
        <end position="66"/>
    </location>
</feature>
<dbReference type="SUPFAM" id="SSF50685">
    <property type="entry name" value="Barwin-like endoglucanases"/>
    <property type="match status" value="1"/>
</dbReference>
<dbReference type="InterPro" id="IPR012997">
    <property type="entry name" value="RplA"/>
</dbReference>
<comment type="similarity">
    <text evidence="4 5">Belongs to the RlpA family.</text>
</comment>
<organism evidence="9 10">
    <name type="scientific">Marilutibacter alkalisoli</name>
    <dbReference type="NCBI Taxonomy" id="2591633"/>
    <lineage>
        <taxon>Bacteria</taxon>
        <taxon>Pseudomonadati</taxon>
        <taxon>Pseudomonadota</taxon>
        <taxon>Gammaproteobacteria</taxon>
        <taxon>Lysobacterales</taxon>
        <taxon>Lysobacteraceae</taxon>
        <taxon>Marilutibacter</taxon>
    </lineage>
</organism>
<proteinExistence type="inferred from homology"/>
<evidence type="ECO:0000256" key="4">
    <source>
        <dbReference type="HAMAP-Rule" id="MF_02071"/>
    </source>
</evidence>
<evidence type="ECO:0000256" key="5">
    <source>
        <dbReference type="RuleBase" id="RU003495"/>
    </source>
</evidence>
<dbReference type="GO" id="GO:0000270">
    <property type="term" value="P:peptidoglycan metabolic process"/>
    <property type="evidence" value="ECO:0007669"/>
    <property type="project" value="UniProtKB-UniRule"/>
</dbReference>
<keyword evidence="4" id="KW-0449">Lipoprotein</keyword>
<keyword evidence="2 4" id="KW-0456">Lyase</keyword>
<comment type="function">
    <text evidence="4">Lytic transglycosylase with a strong preference for naked glycan strands that lack stem peptides.</text>
</comment>
<dbReference type="GO" id="GO:0005886">
    <property type="term" value="C:plasma membrane"/>
    <property type="evidence" value="ECO:0007669"/>
    <property type="project" value="UniProtKB-SubCell"/>
</dbReference>
<dbReference type="KEGG" id="lyj:FKV23_14655"/>